<evidence type="ECO:0000313" key="2">
    <source>
        <dbReference type="Proteomes" id="UP000320653"/>
    </source>
</evidence>
<dbReference type="EMBL" id="VIWP01000015">
    <property type="protein sequence ID" value="TWF46307.1"/>
    <property type="molecule type" value="Genomic_DNA"/>
</dbReference>
<comment type="caution">
    <text evidence="1">The sequence shown here is derived from an EMBL/GenBank/DDBJ whole genome shotgun (WGS) entry which is preliminary data.</text>
</comment>
<proteinExistence type="predicted"/>
<dbReference type="Proteomes" id="UP000320653">
    <property type="component" value="Unassembled WGS sequence"/>
</dbReference>
<reference evidence="1 2" key="1">
    <citation type="submission" date="2019-06" db="EMBL/GenBank/DDBJ databases">
        <title>Sorghum-associated microbial communities from plants grown in Nebraska, USA.</title>
        <authorList>
            <person name="Schachtman D."/>
        </authorList>
    </citation>
    <scope>NUCLEOTIDE SEQUENCE [LARGE SCALE GENOMIC DNA]</scope>
    <source>
        <strain evidence="1 2">1225</strain>
    </source>
</reference>
<sequence length="114" mass="12595">MADFFELASAYERTENIPLNTFTSALKRQIEAVNSGNLTSRSWAKEDGSGFTVKLGKLDKSYDIPDRGKVLEFLHSALNAAQSNAEFQKMVEDAYAVPVEEPVKGKRGRKPKAA</sequence>
<protein>
    <submittedName>
        <fullName evidence="1">Uncharacterized protein</fullName>
    </submittedName>
</protein>
<accession>A0A561Q7J3</accession>
<keyword evidence="2" id="KW-1185">Reference proteome</keyword>
<evidence type="ECO:0000313" key="1">
    <source>
        <dbReference type="EMBL" id="TWF46307.1"/>
    </source>
</evidence>
<gene>
    <name evidence="1" type="ORF">FHW37_1152</name>
</gene>
<organism evidence="1 2">
    <name type="scientific">Neorhizobium alkalisoli</name>
    <dbReference type="NCBI Taxonomy" id="528178"/>
    <lineage>
        <taxon>Bacteria</taxon>
        <taxon>Pseudomonadati</taxon>
        <taxon>Pseudomonadota</taxon>
        <taxon>Alphaproteobacteria</taxon>
        <taxon>Hyphomicrobiales</taxon>
        <taxon>Rhizobiaceae</taxon>
        <taxon>Rhizobium/Agrobacterium group</taxon>
        <taxon>Neorhizobium</taxon>
    </lineage>
</organism>
<dbReference type="OrthoDB" id="9853176at2"/>
<dbReference type="AlphaFoldDB" id="A0A561Q7J3"/>
<name>A0A561Q7J3_9HYPH</name>
<dbReference type="RefSeq" id="WP_145643263.1">
    <property type="nucleotide sequence ID" value="NZ_VIWP01000015.1"/>
</dbReference>